<dbReference type="RefSeq" id="WP_268880078.1">
    <property type="nucleotide sequence ID" value="NZ_CP114029.1"/>
</dbReference>
<evidence type="ECO:0000313" key="1">
    <source>
        <dbReference type="EMBL" id="WAP67618.1"/>
    </source>
</evidence>
<proteinExistence type="predicted"/>
<keyword evidence="2" id="KW-1185">Reference proteome</keyword>
<sequence length="100" mass="11010">MVCAPSIALFVTYADRSVFMTAEQYAEFSNLVSSNPALHQAVLNWGRESANASASNDSLIEVSLPQMLPELKGVMADVWGSERQGLALLFKAIRRYTRAE</sequence>
<evidence type="ECO:0000313" key="2">
    <source>
        <dbReference type="Proteomes" id="UP001164020"/>
    </source>
</evidence>
<protein>
    <submittedName>
        <fullName evidence="1">Uncharacterized protein</fullName>
    </submittedName>
</protein>
<gene>
    <name evidence="1" type="ORF">OH818_19280</name>
</gene>
<name>A0ABY7BYL5_9HYPH</name>
<reference evidence="1" key="1">
    <citation type="submission" date="2022-12" db="EMBL/GenBank/DDBJ databases">
        <title>Jiella pelagia sp. nov., isolated from phosphonate enriched culture of Northwest Pacific surface seawater.</title>
        <authorList>
            <person name="Shin D.Y."/>
            <person name="Hwang C.Y."/>
        </authorList>
    </citation>
    <scope>NUCLEOTIDE SEQUENCE</scope>
    <source>
        <strain evidence="1">HL-NP1</strain>
    </source>
</reference>
<accession>A0ABY7BYL5</accession>
<dbReference type="EMBL" id="CP114029">
    <property type="protein sequence ID" value="WAP67618.1"/>
    <property type="molecule type" value="Genomic_DNA"/>
</dbReference>
<organism evidence="1 2">
    <name type="scientific">Jiella pelagia</name>
    <dbReference type="NCBI Taxonomy" id="2986949"/>
    <lineage>
        <taxon>Bacteria</taxon>
        <taxon>Pseudomonadati</taxon>
        <taxon>Pseudomonadota</taxon>
        <taxon>Alphaproteobacteria</taxon>
        <taxon>Hyphomicrobiales</taxon>
        <taxon>Aurantimonadaceae</taxon>
        <taxon>Jiella</taxon>
    </lineage>
</organism>
<dbReference type="Proteomes" id="UP001164020">
    <property type="component" value="Chromosome"/>
</dbReference>